<keyword evidence="4 7" id="KW-0812">Transmembrane</keyword>
<evidence type="ECO:0000256" key="5">
    <source>
        <dbReference type="ARBA" id="ARBA00022989"/>
    </source>
</evidence>
<dbReference type="PANTHER" id="PTHR30576:SF0">
    <property type="entry name" value="UNDECAPRENYL-PHOSPHATE N-ACETYLGALACTOSAMINYL 1-PHOSPHATE TRANSFERASE-RELATED"/>
    <property type="match status" value="1"/>
</dbReference>
<dbReference type="RefSeq" id="WP_175225934.1">
    <property type="nucleotide sequence ID" value="NZ_CADIKH010000006.1"/>
</dbReference>
<keyword evidence="3 9" id="KW-0808">Transferase</keyword>
<dbReference type="NCBIfam" id="TIGR03023">
    <property type="entry name" value="WcaJ_sugtrans"/>
    <property type="match status" value="1"/>
</dbReference>
<feature type="transmembrane region" description="Helical" evidence="7">
    <location>
        <begin position="39"/>
        <end position="57"/>
    </location>
</feature>
<evidence type="ECO:0000256" key="1">
    <source>
        <dbReference type="ARBA" id="ARBA00004141"/>
    </source>
</evidence>
<dbReference type="EC" id="2.7.8.31" evidence="9"/>
<comment type="similarity">
    <text evidence="2">Belongs to the bacterial sugar transferase family.</text>
</comment>
<dbReference type="InterPro" id="IPR003362">
    <property type="entry name" value="Bact_transf"/>
</dbReference>
<dbReference type="InterPro" id="IPR017475">
    <property type="entry name" value="EPS_sugar_tfrase"/>
</dbReference>
<comment type="subcellular location">
    <subcellularLocation>
        <location evidence="1">Membrane</location>
        <topology evidence="1">Multi-pass membrane protein</topology>
    </subcellularLocation>
</comment>
<feature type="domain" description="Bacterial sugar transferase" evidence="8">
    <location>
        <begin position="265"/>
        <end position="448"/>
    </location>
</feature>
<evidence type="ECO:0000313" key="9">
    <source>
        <dbReference type="EMBL" id="CAB3751958.1"/>
    </source>
</evidence>
<reference evidence="9 10" key="1">
    <citation type="submission" date="2020-04" db="EMBL/GenBank/DDBJ databases">
        <authorList>
            <person name="De Canck E."/>
        </authorList>
    </citation>
    <scope>NUCLEOTIDE SEQUENCE [LARGE SCALE GENOMIC DNA]</scope>
    <source>
        <strain evidence="9 10">LMG 29542</strain>
    </source>
</reference>
<keyword evidence="5 7" id="KW-1133">Transmembrane helix</keyword>
<name>A0A6J5DCJ0_9BURK</name>
<dbReference type="NCBIfam" id="TIGR03025">
    <property type="entry name" value="EPS_sugtrans"/>
    <property type="match status" value="1"/>
</dbReference>
<evidence type="ECO:0000256" key="6">
    <source>
        <dbReference type="ARBA" id="ARBA00023136"/>
    </source>
</evidence>
<sequence length="456" mass="50918">MFSLVLQVADLLMIVASASIAQSLVYGDATAPSHIDDLFGLLALVLALLAFRLFGVYRSRDIGNAVRSTSRALCSWLAAQLAIGLISSAYPNAHLRGNWIASWTVVAAGLILMTRYSLYAALRALRSRGYGRIPVAIVAPAEEGHELATRLESKHDAAFSLELIFDTALDRDTLVADIPAVRQLESFTQLVRAHRISELWIVDARDERRCIERIVEAFRDDFVNIRIVPALKGHLLPEPAIVDCLGMPVLNVVAAPARGLRTLPKAVFDRLFALGALIALAPLMTAIAVTVKCSSPGPVFFRQYRKGMNGEVFSIYKFRTMYQGADRPGEITQASRNDTRITRIGRFLRRSSLDELPQFINVLKGDMSVVGPRPHAVEHDEYYKNLVQHYMYRYRIKPGITGWAQVNGYRGETERVEKMAARVRFDIHYIQHWTLGFDLKIIGMTLVRGFVGSNAY</sequence>
<dbReference type="AlphaFoldDB" id="A0A6J5DCJ0"/>
<organism evidence="9 10">
    <name type="scientific">Paraburkholderia humisilvae</name>
    <dbReference type="NCBI Taxonomy" id="627669"/>
    <lineage>
        <taxon>Bacteria</taxon>
        <taxon>Pseudomonadati</taxon>
        <taxon>Pseudomonadota</taxon>
        <taxon>Betaproteobacteria</taxon>
        <taxon>Burkholderiales</taxon>
        <taxon>Burkholderiaceae</taxon>
        <taxon>Paraburkholderia</taxon>
    </lineage>
</organism>
<dbReference type="GO" id="GO:0089702">
    <property type="term" value="F:undecaprenyl-phosphate glucose phosphotransferase activity"/>
    <property type="evidence" value="ECO:0007669"/>
    <property type="project" value="UniProtKB-EC"/>
</dbReference>
<keyword evidence="6 7" id="KW-0472">Membrane</keyword>
<dbReference type="Gene3D" id="3.40.50.720">
    <property type="entry name" value="NAD(P)-binding Rossmann-like Domain"/>
    <property type="match status" value="1"/>
</dbReference>
<protein>
    <submittedName>
        <fullName evidence="9">UDP-glucose:undecaprenyl-phosphate glucose-1-phosphate transferase</fullName>
        <ecNumber evidence="9">2.7.8.31</ecNumber>
    </submittedName>
</protein>
<evidence type="ECO:0000313" key="10">
    <source>
        <dbReference type="Proteomes" id="UP000494363"/>
    </source>
</evidence>
<keyword evidence="10" id="KW-1185">Reference proteome</keyword>
<dbReference type="Proteomes" id="UP000494363">
    <property type="component" value="Unassembled WGS sequence"/>
</dbReference>
<feature type="transmembrane region" description="Helical" evidence="7">
    <location>
        <begin position="100"/>
        <end position="122"/>
    </location>
</feature>
<accession>A0A6J5DCJ0</accession>
<evidence type="ECO:0000256" key="7">
    <source>
        <dbReference type="SAM" id="Phobius"/>
    </source>
</evidence>
<dbReference type="EMBL" id="CADIKH010000006">
    <property type="protein sequence ID" value="CAB3751958.1"/>
    <property type="molecule type" value="Genomic_DNA"/>
</dbReference>
<gene>
    <name evidence="9" type="primary">gumD</name>
    <name evidence="9" type="ORF">LMG29542_01617</name>
</gene>
<evidence type="ECO:0000256" key="2">
    <source>
        <dbReference type="ARBA" id="ARBA00006464"/>
    </source>
</evidence>
<evidence type="ECO:0000256" key="3">
    <source>
        <dbReference type="ARBA" id="ARBA00022679"/>
    </source>
</evidence>
<dbReference type="Pfam" id="PF13727">
    <property type="entry name" value="CoA_binding_3"/>
    <property type="match status" value="1"/>
</dbReference>
<feature type="transmembrane region" description="Helical" evidence="7">
    <location>
        <begin position="69"/>
        <end position="88"/>
    </location>
</feature>
<dbReference type="PANTHER" id="PTHR30576">
    <property type="entry name" value="COLANIC BIOSYNTHESIS UDP-GLUCOSE LIPID CARRIER TRANSFERASE"/>
    <property type="match status" value="1"/>
</dbReference>
<dbReference type="InterPro" id="IPR017473">
    <property type="entry name" value="Undecaprenyl-P_gluc_Ptfrase"/>
</dbReference>
<proteinExistence type="inferred from homology"/>
<evidence type="ECO:0000259" key="8">
    <source>
        <dbReference type="Pfam" id="PF02397"/>
    </source>
</evidence>
<feature type="transmembrane region" description="Helical" evidence="7">
    <location>
        <begin position="271"/>
        <end position="291"/>
    </location>
</feature>
<evidence type="ECO:0000256" key="4">
    <source>
        <dbReference type="ARBA" id="ARBA00022692"/>
    </source>
</evidence>
<dbReference type="Pfam" id="PF02397">
    <property type="entry name" value="Bac_transf"/>
    <property type="match status" value="1"/>
</dbReference>
<dbReference type="GO" id="GO:0016020">
    <property type="term" value="C:membrane"/>
    <property type="evidence" value="ECO:0007669"/>
    <property type="project" value="UniProtKB-SubCell"/>
</dbReference>